<dbReference type="Proteomes" id="UP000004619">
    <property type="component" value="Unassembled WGS sequence"/>
</dbReference>
<organism evidence="1 2">
    <name type="scientific">Faecalibacterium duncaniae (strain DSM 17677 / JCM 31915 / A2-165)</name>
    <name type="common">Faecalibacterium prausnitzii</name>
    <dbReference type="NCBI Taxonomy" id="411483"/>
    <lineage>
        <taxon>Bacteria</taxon>
        <taxon>Bacillati</taxon>
        <taxon>Bacillota</taxon>
        <taxon>Clostridia</taxon>
        <taxon>Eubacteriales</taxon>
        <taxon>Oscillospiraceae</taxon>
        <taxon>Faecalibacterium</taxon>
    </lineage>
</organism>
<reference evidence="1" key="1">
    <citation type="submission" date="2009-08" db="EMBL/GenBank/DDBJ databases">
        <authorList>
            <person name="Weinstock G."/>
            <person name="Sodergren E."/>
            <person name="Clifton S."/>
            <person name="Fulton L."/>
            <person name="Fulton B."/>
            <person name="Courtney L."/>
            <person name="Fronick C."/>
            <person name="Harrison M."/>
            <person name="Strong C."/>
            <person name="Farmer C."/>
            <person name="Delahaunty K."/>
            <person name="Markovic C."/>
            <person name="Hall O."/>
            <person name="Minx P."/>
            <person name="Tomlinson C."/>
            <person name="Mitreva M."/>
            <person name="Nelson J."/>
            <person name="Hou S."/>
            <person name="Wollam A."/>
            <person name="Pepin K.H."/>
            <person name="Johnson M."/>
            <person name="Bhonagiri V."/>
            <person name="Nash W.E."/>
            <person name="Warren W."/>
            <person name="Chinwalla A."/>
            <person name="Mardis E.R."/>
            <person name="Wilson R.K."/>
        </authorList>
    </citation>
    <scope>NUCLEOTIDE SEQUENCE [LARGE SCALE GENOMIC DNA]</scope>
    <source>
        <strain evidence="1">A2-165</strain>
    </source>
</reference>
<dbReference type="AlphaFoldDB" id="C7HAX9"/>
<evidence type="ECO:0000313" key="2">
    <source>
        <dbReference type="Proteomes" id="UP000004619"/>
    </source>
</evidence>
<dbReference type="HOGENOM" id="CLU_2972752_0_0_9"/>
<sequence>MGIAIQMQALEKQRVLRSLWRLPCPAICIIRFFLFLSNKIFDICFNLALYISIKTLYN</sequence>
<dbReference type="STRING" id="411483.FAEPRAA2165_03493"/>
<evidence type="ECO:0000313" key="1">
    <source>
        <dbReference type="EMBL" id="EEU94962.1"/>
    </source>
</evidence>
<keyword evidence="2" id="KW-1185">Reference proteome</keyword>
<gene>
    <name evidence="1" type="ORF">FAEPRAA2165_03493</name>
</gene>
<comment type="caution">
    <text evidence="1">The sequence shown here is derived from an EMBL/GenBank/DDBJ whole genome shotgun (WGS) entry which is preliminary data.</text>
</comment>
<name>C7HAX9_FAED2</name>
<proteinExistence type="predicted"/>
<dbReference type="EMBL" id="ACOP02000095">
    <property type="protein sequence ID" value="EEU94962.1"/>
    <property type="molecule type" value="Genomic_DNA"/>
</dbReference>
<protein>
    <submittedName>
        <fullName evidence="1">Uncharacterized protein</fullName>
    </submittedName>
</protein>
<accession>C7HAX9</accession>